<evidence type="ECO:0000259" key="7">
    <source>
        <dbReference type="PROSITE" id="PS50850"/>
    </source>
</evidence>
<feature type="transmembrane region" description="Helical" evidence="6">
    <location>
        <begin position="261"/>
        <end position="281"/>
    </location>
</feature>
<feature type="transmembrane region" description="Helical" evidence="6">
    <location>
        <begin position="228"/>
        <end position="249"/>
    </location>
</feature>
<keyword evidence="9" id="KW-1185">Reference proteome</keyword>
<reference evidence="8 9" key="1">
    <citation type="submission" date="2020-01" db="EMBL/GenBank/DDBJ databases">
        <title>Whole-genome sequence of Heliobacterium undosum DSM 13378.</title>
        <authorList>
            <person name="Kyndt J.A."/>
            <person name="Meyer T.E."/>
        </authorList>
    </citation>
    <scope>NUCLEOTIDE SEQUENCE [LARGE SCALE GENOMIC DNA]</scope>
    <source>
        <strain evidence="8 9">DSM 13378</strain>
    </source>
</reference>
<dbReference type="RefSeq" id="WP_161256046.1">
    <property type="nucleotide sequence ID" value="NZ_WXEY01000004.1"/>
</dbReference>
<evidence type="ECO:0000313" key="8">
    <source>
        <dbReference type="EMBL" id="MZP29155.1"/>
    </source>
</evidence>
<evidence type="ECO:0000256" key="1">
    <source>
        <dbReference type="ARBA" id="ARBA00004651"/>
    </source>
</evidence>
<feature type="transmembrane region" description="Helical" evidence="6">
    <location>
        <begin position="349"/>
        <end position="370"/>
    </location>
</feature>
<dbReference type="PANTHER" id="PTHR11360:SF317">
    <property type="entry name" value="MAJOR FACILITATOR SUPERFAMILY (MFS) PROFILE DOMAIN-CONTAINING PROTEIN-RELATED"/>
    <property type="match status" value="1"/>
</dbReference>
<keyword evidence="4 6" id="KW-1133">Transmembrane helix</keyword>
<dbReference type="GO" id="GO:0005886">
    <property type="term" value="C:plasma membrane"/>
    <property type="evidence" value="ECO:0007669"/>
    <property type="project" value="UniProtKB-SubCell"/>
</dbReference>
<dbReference type="PANTHER" id="PTHR11360">
    <property type="entry name" value="MONOCARBOXYLATE TRANSPORTER"/>
    <property type="match status" value="1"/>
</dbReference>
<dbReference type="InterPro" id="IPR020846">
    <property type="entry name" value="MFS_dom"/>
</dbReference>
<comment type="subcellular location">
    <subcellularLocation>
        <location evidence="1">Cell membrane</location>
        <topology evidence="1">Multi-pass membrane protein</topology>
    </subcellularLocation>
</comment>
<comment type="caution">
    <text evidence="8">The sequence shown here is derived from an EMBL/GenBank/DDBJ whole genome shotgun (WGS) entry which is preliminary data.</text>
</comment>
<accession>A0A845L2C9</accession>
<sequence>MAGSPKSRWLVVVGALLIQLCLGAVYAWSLFNQPLIERYGWDREGVVLTFSITIATFAFATIWAGRLQDRIGPRWVATAGGLLLGIGVMLTSTADSLMELYLYYGLIGGFGIGTAYVCPLITCVKWFPEKRGLISGIVVGGFGAGGVIFKPVIMRLMAAYGVNETFFYLGLIYMAAVVAGAQWLRLPPKGYGEAAVGGEKQLEPHGEKPVSLPNDVTPGEMLRSRQFYLMWVLYLFGCVAGLMVISMAVNIGTGLAGLDLASASNAVIVIALFNAAGRVSWGALSDRMGRKQTLALMYLLTAGGMFYLGMAPVGAVGFFVVISLIGFCFGGFLALFPSKTADYFGTTHLGMNYGLVYQAYGLAALVGPVMGTDLPMRTAFLIAGGLSASAVAGTYFLRQPGVVAEPVRPRYARRPQR</sequence>
<proteinExistence type="predicted"/>
<dbReference type="Pfam" id="PF07690">
    <property type="entry name" value="MFS_1"/>
    <property type="match status" value="1"/>
</dbReference>
<dbReference type="OrthoDB" id="9793415at2"/>
<gene>
    <name evidence="8" type="ORF">GTO91_05450</name>
</gene>
<dbReference type="EMBL" id="WXEY01000004">
    <property type="protein sequence ID" value="MZP29155.1"/>
    <property type="molecule type" value="Genomic_DNA"/>
</dbReference>
<name>A0A845L2C9_9FIRM</name>
<dbReference type="CDD" id="cd17353">
    <property type="entry name" value="MFS_OFA_like"/>
    <property type="match status" value="1"/>
</dbReference>
<feature type="transmembrane region" description="Helical" evidence="6">
    <location>
        <begin position="165"/>
        <end position="184"/>
    </location>
</feature>
<dbReference type="Proteomes" id="UP000463470">
    <property type="component" value="Unassembled WGS sequence"/>
</dbReference>
<evidence type="ECO:0000256" key="6">
    <source>
        <dbReference type="SAM" id="Phobius"/>
    </source>
</evidence>
<dbReference type="InterPro" id="IPR050327">
    <property type="entry name" value="Proton-linked_MCT"/>
</dbReference>
<feature type="transmembrane region" description="Helical" evidence="6">
    <location>
        <begin position="75"/>
        <end position="94"/>
    </location>
</feature>
<evidence type="ECO:0000256" key="4">
    <source>
        <dbReference type="ARBA" id="ARBA00022989"/>
    </source>
</evidence>
<evidence type="ECO:0000256" key="2">
    <source>
        <dbReference type="ARBA" id="ARBA00022448"/>
    </source>
</evidence>
<dbReference type="Gene3D" id="1.20.1250.20">
    <property type="entry name" value="MFS general substrate transporter like domains"/>
    <property type="match status" value="2"/>
</dbReference>
<feature type="transmembrane region" description="Helical" evidence="6">
    <location>
        <begin position="46"/>
        <end position="63"/>
    </location>
</feature>
<feature type="transmembrane region" description="Helical" evidence="6">
    <location>
        <begin position="100"/>
        <end position="121"/>
    </location>
</feature>
<dbReference type="AlphaFoldDB" id="A0A845L2C9"/>
<keyword evidence="3 6" id="KW-0812">Transmembrane</keyword>
<dbReference type="InterPro" id="IPR036259">
    <property type="entry name" value="MFS_trans_sf"/>
</dbReference>
<protein>
    <submittedName>
        <fullName evidence="8">MFS transporter</fullName>
    </submittedName>
</protein>
<feature type="transmembrane region" description="Helical" evidence="6">
    <location>
        <begin position="376"/>
        <end position="397"/>
    </location>
</feature>
<dbReference type="GO" id="GO:0022857">
    <property type="term" value="F:transmembrane transporter activity"/>
    <property type="evidence" value="ECO:0007669"/>
    <property type="project" value="InterPro"/>
</dbReference>
<feature type="domain" description="Major facilitator superfamily (MFS) profile" evidence="7">
    <location>
        <begin position="7"/>
        <end position="402"/>
    </location>
</feature>
<dbReference type="InterPro" id="IPR011701">
    <property type="entry name" value="MFS"/>
</dbReference>
<feature type="transmembrane region" description="Helical" evidence="6">
    <location>
        <begin position="316"/>
        <end position="337"/>
    </location>
</feature>
<feature type="transmembrane region" description="Helical" evidence="6">
    <location>
        <begin position="293"/>
        <end position="310"/>
    </location>
</feature>
<dbReference type="SUPFAM" id="SSF103473">
    <property type="entry name" value="MFS general substrate transporter"/>
    <property type="match status" value="1"/>
</dbReference>
<evidence type="ECO:0000256" key="3">
    <source>
        <dbReference type="ARBA" id="ARBA00022692"/>
    </source>
</evidence>
<organism evidence="8 9">
    <name type="scientific">Heliomicrobium undosum</name>
    <dbReference type="NCBI Taxonomy" id="121734"/>
    <lineage>
        <taxon>Bacteria</taxon>
        <taxon>Bacillati</taxon>
        <taxon>Bacillota</taxon>
        <taxon>Clostridia</taxon>
        <taxon>Eubacteriales</taxon>
        <taxon>Heliobacteriaceae</taxon>
        <taxon>Heliomicrobium</taxon>
    </lineage>
</organism>
<keyword evidence="5 6" id="KW-0472">Membrane</keyword>
<feature type="transmembrane region" description="Helical" evidence="6">
    <location>
        <begin position="133"/>
        <end position="153"/>
    </location>
</feature>
<evidence type="ECO:0000256" key="5">
    <source>
        <dbReference type="ARBA" id="ARBA00023136"/>
    </source>
</evidence>
<dbReference type="PROSITE" id="PS50850">
    <property type="entry name" value="MFS"/>
    <property type="match status" value="1"/>
</dbReference>
<evidence type="ECO:0000313" key="9">
    <source>
        <dbReference type="Proteomes" id="UP000463470"/>
    </source>
</evidence>
<keyword evidence="2" id="KW-0813">Transport</keyword>